<keyword evidence="3 6" id="KW-0812">Transmembrane</keyword>
<dbReference type="InterPro" id="IPR037185">
    <property type="entry name" value="EmrE-like"/>
</dbReference>
<evidence type="ECO:0000256" key="3">
    <source>
        <dbReference type="ARBA" id="ARBA00022692"/>
    </source>
</evidence>
<dbReference type="OrthoDB" id="184388at2"/>
<feature type="domain" description="EamA" evidence="7">
    <location>
        <begin position="159"/>
        <end position="294"/>
    </location>
</feature>
<dbReference type="PANTHER" id="PTHR32322">
    <property type="entry name" value="INNER MEMBRANE TRANSPORTER"/>
    <property type="match status" value="1"/>
</dbReference>
<evidence type="ECO:0000256" key="5">
    <source>
        <dbReference type="ARBA" id="ARBA00023136"/>
    </source>
</evidence>
<dbReference type="GO" id="GO:0016020">
    <property type="term" value="C:membrane"/>
    <property type="evidence" value="ECO:0007669"/>
    <property type="project" value="UniProtKB-SubCell"/>
</dbReference>
<keyword evidence="5 6" id="KW-0472">Membrane</keyword>
<dbReference type="Pfam" id="PF00892">
    <property type="entry name" value="EamA"/>
    <property type="match status" value="2"/>
</dbReference>
<dbReference type="RefSeq" id="WP_042306215.1">
    <property type="nucleotide sequence ID" value="NZ_CP026113.1"/>
</dbReference>
<feature type="transmembrane region" description="Helical" evidence="6">
    <location>
        <begin position="129"/>
        <end position="150"/>
    </location>
</feature>
<keyword evidence="4 6" id="KW-1133">Transmembrane helix</keyword>
<name>A0A2I8EYP4_9BURK</name>
<comment type="similarity">
    <text evidence="2">Belongs to the EamA transporter family.</text>
</comment>
<evidence type="ECO:0000256" key="4">
    <source>
        <dbReference type="ARBA" id="ARBA00022989"/>
    </source>
</evidence>
<comment type="subcellular location">
    <subcellularLocation>
        <location evidence="1">Membrane</location>
        <topology evidence="1">Multi-pass membrane protein</topology>
    </subcellularLocation>
</comment>
<evidence type="ECO:0000256" key="6">
    <source>
        <dbReference type="SAM" id="Phobius"/>
    </source>
</evidence>
<accession>A0A2I8EYP4</accession>
<dbReference type="KEGG" id="pter:C2L65_34475"/>
<proteinExistence type="inferred from homology"/>
<feature type="transmembrane region" description="Helical" evidence="6">
    <location>
        <begin position="162"/>
        <end position="180"/>
    </location>
</feature>
<evidence type="ECO:0000313" key="8">
    <source>
        <dbReference type="EMBL" id="AUT64745.1"/>
    </source>
</evidence>
<dbReference type="AlphaFoldDB" id="A0A2I8EYP4"/>
<feature type="transmembrane region" description="Helical" evidence="6">
    <location>
        <begin position="278"/>
        <end position="299"/>
    </location>
</feature>
<organism evidence="8 9">
    <name type="scientific">Paraburkholderia terrae</name>
    <dbReference type="NCBI Taxonomy" id="311230"/>
    <lineage>
        <taxon>Bacteria</taxon>
        <taxon>Pseudomonadati</taxon>
        <taxon>Pseudomonadota</taxon>
        <taxon>Betaproteobacteria</taxon>
        <taxon>Burkholderiales</taxon>
        <taxon>Burkholderiaceae</taxon>
        <taxon>Paraburkholderia</taxon>
    </lineage>
</organism>
<feature type="domain" description="EamA" evidence="7">
    <location>
        <begin position="10"/>
        <end position="141"/>
    </location>
</feature>
<dbReference type="Proteomes" id="UP000243502">
    <property type="component" value="Chromosome 3"/>
</dbReference>
<feature type="transmembrane region" description="Helical" evidence="6">
    <location>
        <begin position="221"/>
        <end position="243"/>
    </location>
</feature>
<feature type="transmembrane region" description="Helical" evidence="6">
    <location>
        <begin position="192"/>
        <end position="209"/>
    </location>
</feature>
<dbReference type="PANTHER" id="PTHR32322:SF2">
    <property type="entry name" value="EAMA DOMAIN-CONTAINING PROTEIN"/>
    <property type="match status" value="1"/>
</dbReference>
<evidence type="ECO:0000256" key="2">
    <source>
        <dbReference type="ARBA" id="ARBA00007362"/>
    </source>
</evidence>
<feature type="transmembrane region" description="Helical" evidence="6">
    <location>
        <begin position="98"/>
        <end position="117"/>
    </location>
</feature>
<dbReference type="InterPro" id="IPR000620">
    <property type="entry name" value="EamA_dom"/>
</dbReference>
<evidence type="ECO:0000259" key="7">
    <source>
        <dbReference type="Pfam" id="PF00892"/>
    </source>
</evidence>
<feature type="transmembrane region" description="Helical" evidence="6">
    <location>
        <begin position="252"/>
        <end position="272"/>
    </location>
</feature>
<dbReference type="EMBL" id="CP026113">
    <property type="protein sequence ID" value="AUT64745.1"/>
    <property type="molecule type" value="Genomic_DNA"/>
</dbReference>
<sequence>MRKTLDGLAVSSMVMLCLIWGLQQAAMKAIAADVAPLLQVSLRSGVAAVLVWVFGRLIVRDTWLKGVALGPGSLVGVLFAAEFLFVAEGLRLTTASHMAVFLYTAPMFAAVGLQIALPSERLTRMQWTGIAIAFVGIVITFVGPGAGGGAGPSAPNWMLGDLLGICAGAVWGLTTVAVRASRLSEAPATQTLFYQLVWAFVVLLPFALLSGQSTFHGNTLVWASLGFQAFVVCFFSYVAWFYLLRIYLASRLGVLSFMAPMFGVALGALLLHERLDPTFLAGSALVLVGMLVVNGREWLKFVFARQSRDGVNAKHAVDRRLNR</sequence>
<feature type="transmembrane region" description="Helical" evidence="6">
    <location>
        <begin position="41"/>
        <end position="59"/>
    </location>
</feature>
<protein>
    <submittedName>
        <fullName evidence="8">EamA/RhaT family transporter</fullName>
    </submittedName>
</protein>
<evidence type="ECO:0000256" key="1">
    <source>
        <dbReference type="ARBA" id="ARBA00004141"/>
    </source>
</evidence>
<gene>
    <name evidence="8" type="ORF">C2L65_34475</name>
</gene>
<dbReference type="SUPFAM" id="SSF103481">
    <property type="entry name" value="Multidrug resistance efflux transporter EmrE"/>
    <property type="match status" value="2"/>
</dbReference>
<dbReference type="InterPro" id="IPR050638">
    <property type="entry name" value="AA-Vitamin_Transporters"/>
</dbReference>
<evidence type="ECO:0000313" key="9">
    <source>
        <dbReference type="Proteomes" id="UP000243502"/>
    </source>
</evidence>
<reference evidence="8 9" key="1">
    <citation type="submission" date="2018-01" db="EMBL/GenBank/DDBJ databases">
        <title>Species boundaries and ecological features among Paraburkholderia terrae DSMZ17804T, P. hospita DSMZ17164T and P. caribensis DSMZ13236T.</title>
        <authorList>
            <person name="Pratama A.A."/>
        </authorList>
    </citation>
    <scope>NUCLEOTIDE SEQUENCE [LARGE SCALE GENOMIC DNA]</scope>
    <source>
        <strain evidence="8 9">DSM 17804</strain>
    </source>
</reference>
<feature type="transmembrane region" description="Helical" evidence="6">
    <location>
        <begin position="66"/>
        <end position="86"/>
    </location>
</feature>